<feature type="region of interest" description="Disordered" evidence="1">
    <location>
        <begin position="143"/>
        <end position="205"/>
    </location>
</feature>
<dbReference type="RefSeq" id="WP_135246118.1">
    <property type="nucleotide sequence ID" value="NZ_SIHO01000002.1"/>
</dbReference>
<dbReference type="AlphaFoldDB" id="A0A4Y9EN78"/>
<reference evidence="2 3" key="1">
    <citation type="submission" date="2019-02" db="EMBL/GenBank/DDBJ databases">
        <title>Polymorphobacter sp. isolated from the lake at the Tibet of China.</title>
        <authorList>
            <person name="Li A."/>
        </authorList>
    </citation>
    <scope>NUCLEOTIDE SEQUENCE [LARGE SCALE GENOMIC DNA]</scope>
    <source>
        <strain evidence="2 3">DJ1R-1</strain>
    </source>
</reference>
<evidence type="ECO:0000313" key="3">
    <source>
        <dbReference type="Proteomes" id="UP000297737"/>
    </source>
</evidence>
<proteinExistence type="predicted"/>
<comment type="caution">
    <text evidence="2">The sequence shown here is derived from an EMBL/GenBank/DDBJ whole genome shotgun (WGS) entry which is preliminary data.</text>
</comment>
<gene>
    <name evidence="2" type="ORF">EUV02_10205</name>
</gene>
<organism evidence="2 3">
    <name type="scientific">Glacieibacterium arshaanense</name>
    <dbReference type="NCBI Taxonomy" id="2511025"/>
    <lineage>
        <taxon>Bacteria</taxon>
        <taxon>Pseudomonadati</taxon>
        <taxon>Pseudomonadota</taxon>
        <taxon>Alphaproteobacteria</taxon>
        <taxon>Sphingomonadales</taxon>
        <taxon>Sphingosinicellaceae</taxon>
        <taxon>Glacieibacterium</taxon>
    </lineage>
</organism>
<feature type="compositionally biased region" description="Pro residues" evidence="1">
    <location>
        <begin position="150"/>
        <end position="176"/>
    </location>
</feature>
<sequence>MSMPNSPTPAILTERFVAFPYEVGYVRGANKERYFYLAIANPHPVDLPVLVRLVNWTGDELVSPASYNNAYEFTGPWPFRYTLHPGQSVLLKPVVPNTEMMGWVDIWSSAKPLLHAWTTMAMFGATLDIAAVERDIPIRNMNVSAMEPSPSIPTTPGSPPPARSGPAPTPGSPPPAGTSSDPAQPGGPGSFPPYSPKAGTDKRAK</sequence>
<protein>
    <submittedName>
        <fullName evidence="2">Uncharacterized protein</fullName>
    </submittedName>
</protein>
<dbReference type="EMBL" id="SIHO01000002">
    <property type="protein sequence ID" value="TFU03526.1"/>
    <property type="molecule type" value="Genomic_DNA"/>
</dbReference>
<evidence type="ECO:0000256" key="1">
    <source>
        <dbReference type="SAM" id="MobiDB-lite"/>
    </source>
</evidence>
<accession>A0A4Y9EN78</accession>
<evidence type="ECO:0000313" key="2">
    <source>
        <dbReference type="EMBL" id="TFU03526.1"/>
    </source>
</evidence>
<dbReference type="Proteomes" id="UP000297737">
    <property type="component" value="Unassembled WGS sequence"/>
</dbReference>
<name>A0A4Y9EN78_9SPHN</name>
<keyword evidence="3" id="KW-1185">Reference proteome</keyword>